<dbReference type="Proteomes" id="UP000535908">
    <property type="component" value="Unassembled WGS sequence"/>
</dbReference>
<dbReference type="Pfam" id="PF00027">
    <property type="entry name" value="cNMP_binding"/>
    <property type="match status" value="1"/>
</dbReference>
<keyword evidence="1" id="KW-0010">Activator</keyword>
<organism evidence="3 4">
    <name type="scientific">Listeria grandensis</name>
    <dbReference type="NCBI Taxonomy" id="1494963"/>
    <lineage>
        <taxon>Bacteria</taxon>
        <taxon>Bacillati</taxon>
        <taxon>Bacillota</taxon>
        <taxon>Bacilli</taxon>
        <taxon>Bacillales</taxon>
        <taxon>Listeriaceae</taxon>
        <taxon>Listeria</taxon>
    </lineage>
</organism>
<dbReference type="Gene3D" id="2.60.120.10">
    <property type="entry name" value="Jelly Rolls"/>
    <property type="match status" value="1"/>
</dbReference>
<dbReference type="AlphaFoldDB" id="A0A7X1CQG2"/>
<evidence type="ECO:0000259" key="2">
    <source>
        <dbReference type="PROSITE" id="PS50042"/>
    </source>
</evidence>
<dbReference type="InterPro" id="IPR014710">
    <property type="entry name" value="RmlC-like_jellyroll"/>
</dbReference>
<comment type="caution">
    <text evidence="3">The sequence shown here is derived from an EMBL/GenBank/DDBJ whole genome shotgun (WGS) entry which is preliminary data.</text>
</comment>
<protein>
    <submittedName>
        <fullName evidence="3">Crp/Fnr family transcriptional regulator</fullName>
    </submittedName>
</protein>
<dbReference type="InterPro" id="IPR036390">
    <property type="entry name" value="WH_DNA-bd_sf"/>
</dbReference>
<dbReference type="SUPFAM" id="SSF46785">
    <property type="entry name" value="Winged helix' DNA-binding domain"/>
    <property type="match status" value="1"/>
</dbReference>
<sequence length="213" mass="23930">MLVKEVSTCINQQFRDYLLNDPTYPMPYEICYIDAKKQIIEEDHSTDSIYIIASGVAIEQHEERILQFLGNNASFGIDAMFNAGTTATSVMALTKMVLYKFSIHDIRSKIAARPVGATLLGNMLSHHVLTLTEQLTDTSSNYDKTLKILRTLASFYGEEKNSAIYVNKYFTKKMIANYLQISYSTVASIFRGLIAEGILHDEPHGIILYPAAI</sequence>
<name>A0A7X1CQG2_9LIST</name>
<gene>
    <name evidence="3" type="ORF">HCA69_11595</name>
</gene>
<dbReference type="RefSeq" id="WP_185526485.1">
    <property type="nucleotide sequence ID" value="NZ_JAARWN010000012.1"/>
</dbReference>
<feature type="domain" description="Cyclic nucleotide-binding" evidence="2">
    <location>
        <begin position="32"/>
        <end position="102"/>
    </location>
</feature>
<evidence type="ECO:0000256" key="1">
    <source>
        <dbReference type="ARBA" id="ARBA00023159"/>
    </source>
</evidence>
<dbReference type="PROSITE" id="PS50042">
    <property type="entry name" value="CNMP_BINDING_3"/>
    <property type="match status" value="1"/>
</dbReference>
<proteinExistence type="predicted"/>
<dbReference type="EMBL" id="JAARWN010000012">
    <property type="protein sequence ID" value="MBC1937015.1"/>
    <property type="molecule type" value="Genomic_DNA"/>
</dbReference>
<reference evidence="3 4" key="1">
    <citation type="submission" date="2020-03" db="EMBL/GenBank/DDBJ databases">
        <title>Soil Listeria distribution.</title>
        <authorList>
            <person name="Liao J."/>
            <person name="Wiedmann M."/>
        </authorList>
    </citation>
    <scope>NUCLEOTIDE SEQUENCE [LARGE SCALE GENOMIC DNA]</scope>
    <source>
        <strain evidence="3 4">FSL L7-0741</strain>
    </source>
</reference>
<evidence type="ECO:0000313" key="4">
    <source>
        <dbReference type="Proteomes" id="UP000535908"/>
    </source>
</evidence>
<dbReference type="InterPro" id="IPR018490">
    <property type="entry name" value="cNMP-bd_dom_sf"/>
</dbReference>
<dbReference type="InterPro" id="IPR000595">
    <property type="entry name" value="cNMP-bd_dom"/>
</dbReference>
<evidence type="ECO:0000313" key="3">
    <source>
        <dbReference type="EMBL" id="MBC1937015.1"/>
    </source>
</evidence>
<dbReference type="CDD" id="cd00038">
    <property type="entry name" value="CAP_ED"/>
    <property type="match status" value="1"/>
</dbReference>
<accession>A0A7X1CQG2</accession>
<dbReference type="SUPFAM" id="SSF51206">
    <property type="entry name" value="cAMP-binding domain-like"/>
    <property type="match status" value="1"/>
</dbReference>